<feature type="binding site" evidence="15">
    <location>
        <position position="467"/>
    </location>
    <ligand>
        <name>Mg(2+)</name>
        <dbReference type="ChEBI" id="CHEBI:18420"/>
        <note>shared with alpha subunit</note>
    </ligand>
</feature>
<evidence type="ECO:0000259" key="18">
    <source>
        <dbReference type="PROSITE" id="PS51447"/>
    </source>
</evidence>
<dbReference type="InterPro" id="IPR045864">
    <property type="entry name" value="aa-tRNA-synth_II/BPL/LPL"/>
</dbReference>
<organism evidence="20 21">
    <name type="scientific">Thermosediminibacter litoriperuensis</name>
    <dbReference type="NCBI Taxonomy" id="291989"/>
    <lineage>
        <taxon>Bacteria</taxon>
        <taxon>Bacillati</taxon>
        <taxon>Bacillota</taxon>
        <taxon>Clostridia</taxon>
        <taxon>Thermosediminibacterales</taxon>
        <taxon>Thermosediminibacteraceae</taxon>
        <taxon>Thermosediminibacter</taxon>
    </lineage>
</organism>
<dbReference type="CDD" id="cd02796">
    <property type="entry name" value="tRNA_bind_bactPheRS"/>
    <property type="match status" value="1"/>
</dbReference>
<protein>
    <recommendedName>
        <fullName evidence="15">Phenylalanine--tRNA ligase beta subunit</fullName>
        <ecNumber evidence="15">6.1.1.20</ecNumber>
    </recommendedName>
    <alternativeName>
        <fullName evidence="15">Phenylalanyl-tRNA synthetase beta subunit</fullName>
        <shortName evidence="15">PheRS</shortName>
    </alternativeName>
</protein>
<dbReference type="FunFam" id="3.30.56.10:FF:000002">
    <property type="entry name" value="Phenylalanine--tRNA ligase beta subunit"/>
    <property type="match status" value="1"/>
</dbReference>
<evidence type="ECO:0000259" key="19">
    <source>
        <dbReference type="PROSITE" id="PS51483"/>
    </source>
</evidence>
<keyword evidence="5 16" id="KW-0820">tRNA-binding</keyword>
<dbReference type="SUPFAM" id="SSF46955">
    <property type="entry name" value="Putative DNA-binding domain"/>
    <property type="match status" value="1"/>
</dbReference>
<dbReference type="SUPFAM" id="SSF55681">
    <property type="entry name" value="Class II aaRS and biotin synthetases"/>
    <property type="match status" value="1"/>
</dbReference>
<comment type="cofactor">
    <cofactor evidence="15">
        <name>Mg(2+)</name>
        <dbReference type="ChEBI" id="CHEBI:18420"/>
    </cofactor>
    <text evidence="15">Binds 2 magnesium ions per tetramer.</text>
</comment>
<dbReference type="Pfam" id="PF03147">
    <property type="entry name" value="FDX-ACB"/>
    <property type="match status" value="1"/>
</dbReference>
<feature type="domain" description="B5" evidence="19">
    <location>
        <begin position="408"/>
        <end position="483"/>
    </location>
</feature>
<dbReference type="Pfam" id="PF17759">
    <property type="entry name" value="tRNA_synthFbeta"/>
    <property type="match status" value="1"/>
</dbReference>
<dbReference type="EMBL" id="VNHO01000028">
    <property type="protein sequence ID" value="TYP49818.1"/>
    <property type="molecule type" value="Genomic_DNA"/>
</dbReference>
<keyword evidence="21" id="KW-1185">Reference proteome</keyword>
<dbReference type="GO" id="GO:0140096">
    <property type="term" value="F:catalytic activity, acting on a protein"/>
    <property type="evidence" value="ECO:0007669"/>
    <property type="project" value="UniProtKB-ARBA"/>
</dbReference>
<dbReference type="SMART" id="SM00896">
    <property type="entry name" value="FDX-ACB"/>
    <property type="match status" value="1"/>
</dbReference>
<dbReference type="CDD" id="cd00769">
    <property type="entry name" value="PheRS_beta_core"/>
    <property type="match status" value="1"/>
</dbReference>
<dbReference type="HAMAP" id="MF_00283">
    <property type="entry name" value="Phe_tRNA_synth_beta1"/>
    <property type="match status" value="1"/>
</dbReference>
<dbReference type="Gene3D" id="3.30.56.10">
    <property type="match status" value="2"/>
</dbReference>
<feature type="binding site" evidence="15">
    <location>
        <position position="470"/>
    </location>
    <ligand>
        <name>Mg(2+)</name>
        <dbReference type="ChEBI" id="CHEBI:18420"/>
        <note>shared with alpha subunit</note>
    </ligand>
</feature>
<name>A0A5S5AI14_9FIRM</name>
<dbReference type="Pfam" id="PF01588">
    <property type="entry name" value="tRNA_bind"/>
    <property type="match status" value="1"/>
</dbReference>
<evidence type="ECO:0000256" key="16">
    <source>
        <dbReference type="PROSITE-ProRule" id="PRU00209"/>
    </source>
</evidence>
<dbReference type="SUPFAM" id="SSF54991">
    <property type="entry name" value="Anticodon-binding domain of PheRS"/>
    <property type="match status" value="1"/>
</dbReference>
<dbReference type="GO" id="GO:0000049">
    <property type="term" value="F:tRNA binding"/>
    <property type="evidence" value="ECO:0007669"/>
    <property type="project" value="UniProtKB-UniRule"/>
</dbReference>
<gene>
    <name evidence="15" type="primary">pheT</name>
    <name evidence="20" type="ORF">LZ11_02095</name>
</gene>
<evidence type="ECO:0000256" key="4">
    <source>
        <dbReference type="ARBA" id="ARBA00022490"/>
    </source>
</evidence>
<dbReference type="PROSITE" id="PS50886">
    <property type="entry name" value="TRBD"/>
    <property type="match status" value="1"/>
</dbReference>
<dbReference type="OrthoDB" id="9805455at2"/>
<keyword evidence="8 15" id="KW-0547">Nucleotide-binding</keyword>
<dbReference type="Gene3D" id="2.40.50.140">
    <property type="entry name" value="Nucleic acid-binding proteins"/>
    <property type="match status" value="1"/>
</dbReference>
<dbReference type="GO" id="GO:0005524">
    <property type="term" value="F:ATP binding"/>
    <property type="evidence" value="ECO:0007669"/>
    <property type="project" value="UniProtKB-UniRule"/>
</dbReference>
<evidence type="ECO:0000313" key="20">
    <source>
        <dbReference type="EMBL" id="TYP49818.1"/>
    </source>
</evidence>
<accession>A0A5S5AI14</accession>
<keyword evidence="12 15" id="KW-0648">Protein biosynthesis</keyword>
<dbReference type="FunFam" id="3.50.40.10:FF:000001">
    <property type="entry name" value="Phenylalanine--tRNA ligase beta subunit"/>
    <property type="match status" value="1"/>
</dbReference>
<dbReference type="NCBIfam" id="NF045760">
    <property type="entry name" value="YtpR"/>
    <property type="match status" value="1"/>
</dbReference>
<keyword evidence="9 15" id="KW-0067">ATP-binding</keyword>
<dbReference type="InterPro" id="IPR009061">
    <property type="entry name" value="DNA-bd_dom_put_sf"/>
</dbReference>
<dbReference type="InterPro" id="IPR020825">
    <property type="entry name" value="Phe-tRNA_synthase-like_B3/B4"/>
</dbReference>
<keyword evidence="6 15" id="KW-0436">Ligase</keyword>
<evidence type="ECO:0000256" key="11">
    <source>
        <dbReference type="ARBA" id="ARBA00022884"/>
    </source>
</evidence>
<evidence type="ECO:0000256" key="14">
    <source>
        <dbReference type="ARBA" id="ARBA00049255"/>
    </source>
</evidence>
<feature type="binding site" evidence="15">
    <location>
        <position position="461"/>
    </location>
    <ligand>
        <name>Mg(2+)</name>
        <dbReference type="ChEBI" id="CHEBI:18420"/>
        <note>shared with alpha subunit</note>
    </ligand>
</feature>
<keyword evidence="10 15" id="KW-0460">Magnesium</keyword>
<dbReference type="Pfam" id="PF03484">
    <property type="entry name" value="B5"/>
    <property type="match status" value="1"/>
</dbReference>
<comment type="subcellular location">
    <subcellularLocation>
        <location evidence="1 15">Cytoplasm</location>
    </subcellularLocation>
</comment>
<evidence type="ECO:0000256" key="1">
    <source>
        <dbReference type="ARBA" id="ARBA00004496"/>
    </source>
</evidence>
<dbReference type="Proteomes" id="UP000322294">
    <property type="component" value="Unassembled WGS sequence"/>
</dbReference>
<dbReference type="PANTHER" id="PTHR10947:SF0">
    <property type="entry name" value="PHENYLALANINE--TRNA LIGASE BETA SUBUNIT"/>
    <property type="match status" value="1"/>
</dbReference>
<dbReference type="GO" id="GO:0006432">
    <property type="term" value="P:phenylalanyl-tRNA aminoacylation"/>
    <property type="evidence" value="ECO:0007669"/>
    <property type="project" value="UniProtKB-UniRule"/>
</dbReference>
<evidence type="ECO:0000256" key="9">
    <source>
        <dbReference type="ARBA" id="ARBA00022840"/>
    </source>
</evidence>
<dbReference type="GO" id="GO:0004826">
    <property type="term" value="F:phenylalanine-tRNA ligase activity"/>
    <property type="evidence" value="ECO:0007669"/>
    <property type="project" value="UniProtKB-UniRule"/>
</dbReference>
<feature type="binding site" evidence="15">
    <location>
        <position position="471"/>
    </location>
    <ligand>
        <name>Mg(2+)</name>
        <dbReference type="ChEBI" id="CHEBI:18420"/>
        <note>shared with alpha subunit</note>
    </ligand>
</feature>
<dbReference type="Gene3D" id="3.30.70.380">
    <property type="entry name" value="Ferrodoxin-fold anticodon-binding domain"/>
    <property type="match status" value="1"/>
</dbReference>
<keyword evidence="11 16" id="KW-0694">RNA-binding</keyword>
<dbReference type="Gene3D" id="3.30.930.10">
    <property type="entry name" value="Bira Bifunctional Protein, Domain 2"/>
    <property type="match status" value="1"/>
</dbReference>
<dbReference type="EC" id="6.1.1.20" evidence="15"/>
<comment type="similarity">
    <text evidence="2 15">Belongs to the phenylalanyl-tRNA synthetase beta subunit family. Type 1 subfamily.</text>
</comment>
<evidence type="ECO:0000256" key="2">
    <source>
        <dbReference type="ARBA" id="ARBA00008653"/>
    </source>
</evidence>
<proteinExistence type="inferred from homology"/>
<dbReference type="FunFam" id="2.40.50.140:FF:000045">
    <property type="entry name" value="Phenylalanine--tRNA ligase beta subunit"/>
    <property type="match status" value="1"/>
</dbReference>
<dbReference type="InterPro" id="IPR005147">
    <property type="entry name" value="tRNA_synthase_B5-dom"/>
</dbReference>
<dbReference type="PROSITE" id="PS51483">
    <property type="entry name" value="B5"/>
    <property type="match status" value="1"/>
</dbReference>
<evidence type="ECO:0000259" key="17">
    <source>
        <dbReference type="PROSITE" id="PS50886"/>
    </source>
</evidence>
<dbReference type="SMART" id="SM00874">
    <property type="entry name" value="B5"/>
    <property type="match status" value="1"/>
</dbReference>
<dbReference type="AlphaFoldDB" id="A0A5S5AI14"/>
<dbReference type="SUPFAM" id="SSF50249">
    <property type="entry name" value="Nucleic acid-binding proteins"/>
    <property type="match status" value="1"/>
</dbReference>
<dbReference type="Gene3D" id="3.50.40.10">
    <property type="entry name" value="Phenylalanyl-trna Synthetase, Chain B, domain 3"/>
    <property type="match status" value="1"/>
</dbReference>
<dbReference type="InterPro" id="IPR036690">
    <property type="entry name" value="Fdx_antiC-bd_sf"/>
</dbReference>
<dbReference type="InterPro" id="IPR005146">
    <property type="entry name" value="B3/B4_tRNA-bd"/>
</dbReference>
<evidence type="ECO:0000256" key="10">
    <source>
        <dbReference type="ARBA" id="ARBA00022842"/>
    </source>
</evidence>
<evidence type="ECO:0000256" key="12">
    <source>
        <dbReference type="ARBA" id="ARBA00022917"/>
    </source>
</evidence>
<feature type="domain" description="TRNA-binding" evidence="17">
    <location>
        <begin position="39"/>
        <end position="153"/>
    </location>
</feature>
<dbReference type="PANTHER" id="PTHR10947">
    <property type="entry name" value="PHENYLALANYL-TRNA SYNTHETASE BETA CHAIN AND LEUCINE-RICH REPEAT-CONTAINING PROTEIN 47"/>
    <property type="match status" value="1"/>
</dbReference>
<dbReference type="InterPro" id="IPR045060">
    <property type="entry name" value="Phe-tRNA-ligase_IIc_bsu"/>
</dbReference>
<dbReference type="InterPro" id="IPR005121">
    <property type="entry name" value="Fdx_antiC-bd"/>
</dbReference>
<dbReference type="InterPro" id="IPR004532">
    <property type="entry name" value="Phe-tRNA-ligase_IIc_bsu_bact"/>
</dbReference>
<comment type="catalytic activity">
    <reaction evidence="14 15">
        <text>tRNA(Phe) + L-phenylalanine + ATP = L-phenylalanyl-tRNA(Phe) + AMP + diphosphate + H(+)</text>
        <dbReference type="Rhea" id="RHEA:19413"/>
        <dbReference type="Rhea" id="RHEA-COMP:9668"/>
        <dbReference type="Rhea" id="RHEA-COMP:9699"/>
        <dbReference type="ChEBI" id="CHEBI:15378"/>
        <dbReference type="ChEBI" id="CHEBI:30616"/>
        <dbReference type="ChEBI" id="CHEBI:33019"/>
        <dbReference type="ChEBI" id="CHEBI:58095"/>
        <dbReference type="ChEBI" id="CHEBI:78442"/>
        <dbReference type="ChEBI" id="CHEBI:78531"/>
        <dbReference type="ChEBI" id="CHEBI:456215"/>
        <dbReference type="EC" id="6.1.1.20"/>
    </reaction>
</comment>
<feature type="domain" description="FDX-ACB" evidence="18">
    <location>
        <begin position="705"/>
        <end position="798"/>
    </location>
</feature>
<dbReference type="RefSeq" id="WP_148867782.1">
    <property type="nucleotide sequence ID" value="NZ_VNHO01000028.1"/>
</dbReference>
<evidence type="ECO:0000256" key="5">
    <source>
        <dbReference type="ARBA" id="ARBA00022555"/>
    </source>
</evidence>
<dbReference type="InterPro" id="IPR002547">
    <property type="entry name" value="tRNA-bd_dom"/>
</dbReference>
<dbReference type="PROSITE" id="PS51447">
    <property type="entry name" value="FDX_ACB"/>
    <property type="match status" value="1"/>
</dbReference>
<dbReference type="Pfam" id="PF03483">
    <property type="entry name" value="B3_4"/>
    <property type="match status" value="1"/>
</dbReference>
<sequence>MKVSLKWMMEYVDYRGSVEELAKRLTMSGSSAESIEYPGRDIKNVVVGEIIKIEKHPDSDKLLVTIVNVGDRALQIITGAHNIKEGDRVAVALPGAIIEGGIEIKVQNIKGLESQGMLCSAKELGLDDHGLPEDMKSGLLILPEDAPVGNDIKDYIGLEDAVIDFELTPNRPDCLSIVGMAREAAATFNIPLTPVSINLKEESGERIPDKVNVTVEARDLCKRYIARIIKDVKIKPSPLWMQRRLQVCGIRPINNIVDITNYVMLELGQPLHAFDYDKLTGGSIIVRRGNNGEKITTLDGQVREISEDTLVIADKKGPVALAGIMGGAETEVSAETRTVLLESANFWGPNIRRTSRRLGIRTEASLRFEKGIDPNLASMAAERACELIERLGAGRVLKGCVDVYPEPVLPGKLPLRVDRLNALLGTEISKEQMVDILRRLEIEAIEESDQTFVIIPTFRADITQEADLAEEIARIYGYDNLPSTLPGSIATCGKLNRNQKLVDEIKQTLTGCGFSEIYTYSFISPSAFDALGAPEDHEIRRIVKIINPLGEEQSVMRTTLLPGILEVIRFNLNQKRESIRIFELGTIYIPRQIPLKELPVEKRRLGLAVCDENLDFYYLKGAIETLLLKLKIRGAVFYPGEHFSLHPGRTAKISVDGEIAGFIGEVHPDVMENYGIEDKRAYVAELDLDLLLDKASTEVKFQPLPRFPAADRDVAIVVEEDVTAGSIMETIKEAGGELLENVELFDVYRGNQIPEGYKSLAFSLTYRAKDRTLTDEEINRLHSNITEHILKKFNGRLRE</sequence>
<comment type="caution">
    <text evidence="20">The sequence shown here is derived from an EMBL/GenBank/DDBJ whole genome shotgun (WGS) entry which is preliminary data.</text>
</comment>
<dbReference type="GO" id="GO:0000287">
    <property type="term" value="F:magnesium ion binding"/>
    <property type="evidence" value="ECO:0007669"/>
    <property type="project" value="UniProtKB-UniRule"/>
</dbReference>
<dbReference type="FunFam" id="3.30.70.380:FF:000001">
    <property type="entry name" value="Phenylalanine--tRNA ligase beta subunit"/>
    <property type="match status" value="1"/>
</dbReference>
<evidence type="ECO:0000256" key="15">
    <source>
        <dbReference type="HAMAP-Rule" id="MF_00283"/>
    </source>
</evidence>
<dbReference type="InterPro" id="IPR012340">
    <property type="entry name" value="NA-bd_OB-fold"/>
</dbReference>
<dbReference type="GO" id="GO:0009328">
    <property type="term" value="C:phenylalanine-tRNA ligase complex"/>
    <property type="evidence" value="ECO:0007669"/>
    <property type="project" value="TreeGrafter"/>
</dbReference>
<keyword evidence="4 15" id="KW-0963">Cytoplasm</keyword>
<dbReference type="SMART" id="SM00873">
    <property type="entry name" value="B3_4"/>
    <property type="match status" value="1"/>
</dbReference>
<dbReference type="NCBIfam" id="TIGR00472">
    <property type="entry name" value="pheT_bact"/>
    <property type="match status" value="1"/>
</dbReference>
<dbReference type="InterPro" id="IPR033714">
    <property type="entry name" value="tRNA_bind_bactPheRS"/>
</dbReference>
<evidence type="ECO:0000256" key="7">
    <source>
        <dbReference type="ARBA" id="ARBA00022723"/>
    </source>
</evidence>
<evidence type="ECO:0000256" key="8">
    <source>
        <dbReference type="ARBA" id="ARBA00022741"/>
    </source>
</evidence>
<keyword evidence="13 15" id="KW-0030">Aminoacyl-tRNA synthetase</keyword>
<keyword evidence="7 15" id="KW-0479">Metal-binding</keyword>
<dbReference type="GO" id="GO:0016740">
    <property type="term" value="F:transferase activity"/>
    <property type="evidence" value="ECO:0007669"/>
    <property type="project" value="UniProtKB-ARBA"/>
</dbReference>
<reference evidence="20 21" key="1">
    <citation type="submission" date="2019-07" db="EMBL/GenBank/DDBJ databases">
        <title>Genomic Encyclopedia of Type Strains, Phase I: the one thousand microbial genomes (KMG-I) project.</title>
        <authorList>
            <person name="Kyrpides N."/>
        </authorList>
    </citation>
    <scope>NUCLEOTIDE SEQUENCE [LARGE SCALE GENOMIC DNA]</scope>
    <source>
        <strain evidence="20 21">DSM 16647</strain>
    </source>
</reference>
<evidence type="ECO:0000256" key="13">
    <source>
        <dbReference type="ARBA" id="ARBA00023146"/>
    </source>
</evidence>
<evidence type="ECO:0000313" key="21">
    <source>
        <dbReference type="Proteomes" id="UP000322294"/>
    </source>
</evidence>
<dbReference type="SUPFAM" id="SSF56037">
    <property type="entry name" value="PheT/TilS domain"/>
    <property type="match status" value="1"/>
</dbReference>
<evidence type="ECO:0000256" key="6">
    <source>
        <dbReference type="ARBA" id="ARBA00022598"/>
    </source>
</evidence>
<comment type="subunit">
    <text evidence="3 15">Tetramer of two alpha and two beta subunits.</text>
</comment>
<evidence type="ECO:0000256" key="3">
    <source>
        <dbReference type="ARBA" id="ARBA00011209"/>
    </source>
</evidence>
<dbReference type="InterPro" id="IPR041616">
    <property type="entry name" value="PheRS_beta_core"/>
</dbReference>